<evidence type="ECO:0000256" key="2">
    <source>
        <dbReference type="ARBA" id="ARBA00023136"/>
    </source>
</evidence>
<proteinExistence type="inferred from homology"/>
<feature type="chain" id="PRO_5040903108" description="Outer membrane protein assembly factor BamB" evidence="5">
    <location>
        <begin position="24"/>
        <end position="386"/>
    </location>
</feature>
<dbReference type="SMART" id="SM00564">
    <property type="entry name" value="PQQ"/>
    <property type="match status" value="4"/>
</dbReference>
<keyword evidence="8" id="KW-1185">Reference proteome</keyword>
<dbReference type="InterPro" id="IPR018391">
    <property type="entry name" value="PQQ_b-propeller_rpt"/>
</dbReference>
<keyword evidence="3 4" id="KW-0998">Cell outer membrane</keyword>
<dbReference type="EMBL" id="JAJLJH010000002">
    <property type="protein sequence ID" value="MCK9686606.1"/>
    <property type="molecule type" value="Genomic_DNA"/>
</dbReference>
<feature type="domain" description="Pyrrolo-quinoline quinone repeat" evidence="6">
    <location>
        <begin position="84"/>
        <end position="310"/>
    </location>
</feature>
<dbReference type="HAMAP" id="MF_00923">
    <property type="entry name" value="OM_assembly_BamB"/>
    <property type="match status" value="1"/>
</dbReference>
<dbReference type="PROSITE" id="PS51257">
    <property type="entry name" value="PROKAR_LIPOPROTEIN"/>
    <property type="match status" value="1"/>
</dbReference>
<protein>
    <recommendedName>
        <fullName evidence="4">Outer membrane protein assembly factor BamB</fullName>
    </recommendedName>
</protein>
<dbReference type="GO" id="GO:0009279">
    <property type="term" value="C:cell outer membrane"/>
    <property type="evidence" value="ECO:0007669"/>
    <property type="project" value="UniProtKB-SubCell"/>
</dbReference>
<dbReference type="PANTHER" id="PTHR34512:SF30">
    <property type="entry name" value="OUTER MEMBRANE PROTEIN ASSEMBLY FACTOR BAMB"/>
    <property type="match status" value="1"/>
</dbReference>
<dbReference type="Gene3D" id="2.130.10.10">
    <property type="entry name" value="YVTN repeat-like/Quinoprotein amine dehydrogenase"/>
    <property type="match status" value="1"/>
</dbReference>
<evidence type="ECO:0000313" key="8">
    <source>
        <dbReference type="Proteomes" id="UP001139353"/>
    </source>
</evidence>
<dbReference type="Pfam" id="PF13360">
    <property type="entry name" value="PQQ_2"/>
    <property type="match status" value="1"/>
</dbReference>
<keyword evidence="4" id="KW-0449">Lipoprotein</keyword>
<comment type="subcellular location">
    <subcellularLocation>
        <location evidence="4">Cell outer membrane</location>
        <topology evidence="4">Lipid-anchor</topology>
    </subcellularLocation>
</comment>
<gene>
    <name evidence="4" type="primary">bamB</name>
    <name evidence="7" type="ORF">LPC04_12895</name>
</gene>
<dbReference type="InterPro" id="IPR017687">
    <property type="entry name" value="BamB"/>
</dbReference>
<keyword evidence="2 4" id="KW-0472">Membrane</keyword>
<reference evidence="7" key="1">
    <citation type="submission" date="2021-11" db="EMBL/GenBank/DDBJ databases">
        <title>BS-T2-15 a new species belonging to the Comamonadaceae family isolated from the soil of a French oak forest.</title>
        <authorList>
            <person name="Mieszkin S."/>
            <person name="Alain K."/>
        </authorList>
    </citation>
    <scope>NUCLEOTIDE SEQUENCE</scope>
    <source>
        <strain evidence="7">BS-T2-15</strain>
    </source>
</reference>
<dbReference type="RefSeq" id="WP_275682624.1">
    <property type="nucleotide sequence ID" value="NZ_JAJLJH010000002.1"/>
</dbReference>
<sequence length="386" mass="40076">MKGALTVRALAAMALVATGALLAGCADDVAKPTPLEPLAAKISGHQVWKLSLGGAAFSSITGSAGFGAQGLAVAGSNFVIGALNGVLVSVDADSGRENWRADVGGRLSTGVGSDGRFSAVVTRDGDLVTLDGGKILWRQHLESAVVTAPFVAGERVFVLGVDRSVQAFDALDGKKLWVYAKPGDALTLSQAGVLTSYQDTLLFGLGARLTALDPLKGTVRWEVPVAAPRGTNEVERLADLVGPAARVGSTYCIRAFQNGIGCVDAERVTALWSINTGGAQAIGADEDYVFSGDASDRLSARRRANGESLWLSDKFQNRKLSGMLSIGKVVVFGDYEGNVHFLDRTTGTPLLRLPTDGSAVVGAPVRAGNTLAVTTKDGSVFAFRPE</sequence>
<dbReference type="Proteomes" id="UP001139353">
    <property type="component" value="Unassembled WGS sequence"/>
</dbReference>
<dbReference type="SUPFAM" id="SSF50998">
    <property type="entry name" value="Quinoprotein alcohol dehydrogenase-like"/>
    <property type="match status" value="1"/>
</dbReference>
<evidence type="ECO:0000256" key="1">
    <source>
        <dbReference type="ARBA" id="ARBA00022729"/>
    </source>
</evidence>
<evidence type="ECO:0000256" key="4">
    <source>
        <dbReference type="HAMAP-Rule" id="MF_00923"/>
    </source>
</evidence>
<dbReference type="GO" id="GO:0043165">
    <property type="term" value="P:Gram-negative-bacterium-type cell outer membrane assembly"/>
    <property type="evidence" value="ECO:0007669"/>
    <property type="project" value="UniProtKB-UniRule"/>
</dbReference>
<dbReference type="InterPro" id="IPR002372">
    <property type="entry name" value="PQQ_rpt_dom"/>
</dbReference>
<dbReference type="AlphaFoldDB" id="A0A9X1YIL7"/>
<evidence type="ECO:0000256" key="5">
    <source>
        <dbReference type="SAM" id="SignalP"/>
    </source>
</evidence>
<evidence type="ECO:0000259" key="6">
    <source>
        <dbReference type="Pfam" id="PF13360"/>
    </source>
</evidence>
<dbReference type="PANTHER" id="PTHR34512">
    <property type="entry name" value="CELL SURFACE PROTEIN"/>
    <property type="match status" value="1"/>
</dbReference>
<keyword evidence="1 4" id="KW-0732">Signal</keyword>
<evidence type="ECO:0000256" key="3">
    <source>
        <dbReference type="ARBA" id="ARBA00023237"/>
    </source>
</evidence>
<dbReference type="InterPro" id="IPR015943">
    <property type="entry name" value="WD40/YVTN_repeat-like_dom_sf"/>
</dbReference>
<evidence type="ECO:0000313" key="7">
    <source>
        <dbReference type="EMBL" id="MCK9686606.1"/>
    </source>
</evidence>
<keyword evidence="4" id="KW-0564">Palmitate</keyword>
<comment type="caution">
    <text evidence="7">The sequence shown here is derived from an EMBL/GenBank/DDBJ whole genome shotgun (WGS) entry which is preliminary data.</text>
</comment>
<name>A0A9X1YIL7_9BURK</name>
<organism evidence="7 8">
    <name type="scientific">Scleromatobacter humisilvae</name>
    <dbReference type="NCBI Taxonomy" id="2897159"/>
    <lineage>
        <taxon>Bacteria</taxon>
        <taxon>Pseudomonadati</taxon>
        <taxon>Pseudomonadota</taxon>
        <taxon>Betaproteobacteria</taxon>
        <taxon>Burkholderiales</taxon>
        <taxon>Sphaerotilaceae</taxon>
        <taxon>Scleromatobacter</taxon>
    </lineage>
</organism>
<comment type="subunit">
    <text evidence="4">Part of the Bam complex.</text>
</comment>
<accession>A0A9X1YIL7</accession>
<dbReference type="InterPro" id="IPR011047">
    <property type="entry name" value="Quinoprotein_ADH-like_sf"/>
</dbReference>
<feature type="signal peptide" evidence="5">
    <location>
        <begin position="1"/>
        <end position="23"/>
    </location>
</feature>
<dbReference type="GO" id="GO:0051205">
    <property type="term" value="P:protein insertion into membrane"/>
    <property type="evidence" value="ECO:0007669"/>
    <property type="project" value="UniProtKB-UniRule"/>
</dbReference>
<comment type="function">
    <text evidence="4">Part of the outer membrane protein assembly complex, which is involved in assembly and insertion of beta-barrel proteins into the outer membrane.</text>
</comment>
<comment type="similarity">
    <text evidence="4">Belongs to the BamB family.</text>
</comment>